<proteinExistence type="predicted"/>
<dbReference type="WBParaSite" id="MCU_004913-RF">
    <property type="protein sequence ID" value="MCU_004913-RF"/>
    <property type="gene ID" value="MCU_004913"/>
</dbReference>
<organism evidence="1">
    <name type="scientific">Mesocestoides corti</name>
    <name type="common">Flatworm</name>
    <dbReference type="NCBI Taxonomy" id="53468"/>
    <lineage>
        <taxon>Eukaryota</taxon>
        <taxon>Metazoa</taxon>
        <taxon>Spiralia</taxon>
        <taxon>Lophotrochozoa</taxon>
        <taxon>Platyhelminthes</taxon>
        <taxon>Cestoda</taxon>
        <taxon>Eucestoda</taxon>
        <taxon>Cyclophyllidea</taxon>
        <taxon>Mesocestoididae</taxon>
        <taxon>Mesocestoides</taxon>
    </lineage>
</organism>
<dbReference type="InterPro" id="IPR027902">
    <property type="entry name" value="DUF4487"/>
</dbReference>
<dbReference type="PANTHER" id="PTHR16071">
    <property type="entry name" value="CHROMOSOME 1 OPEN READING FRAME 112"/>
    <property type="match status" value="1"/>
</dbReference>
<name>A0A5K3F204_MESCO</name>
<protein>
    <submittedName>
        <fullName evidence="1">D-aminoacyl-tRNA deacylase</fullName>
    </submittedName>
</protein>
<reference evidence="1" key="1">
    <citation type="submission" date="2019-11" db="UniProtKB">
        <authorList>
            <consortium name="WormBaseParasite"/>
        </authorList>
    </citation>
    <scope>IDENTIFICATION</scope>
</reference>
<sequence length="830" mass="91953">MDSELQQASVKVRSMSSSLPGSGFVNTLRETSDLINHLNIHNLDEDVNKFITFLSVFSDGLLNSYSVYRKMTDSCEEDLEMLKAILAFQCAFLNERFLQALKEFDVPSEHFGSLLVKFGNVASSADQTEIRLGFQAWKFVSQFLSLFHVVVKQALIENFDSDTEAPMSDEFIRCMLLSAKRIFSECVVDTEKHLTTKSGEPIWRNKLKLAAFICRLIVGCVKQFQSVLFRTKETCQHRCIVDFISWAIEVQYAGGLFTAGTGLDADFLKEVSTSLFVATEMALSCLCQIESDPTLNVSAAANAIVSANLAPLVNCRTFASVLVNLSNRRDEKSFQSWLSDNFSAYAQIFTNLEAAFSSWKPYEITPKLSDFHVPRFLNLKIDQSKLSSAVEEFLTEITIEICRSVRCLPNSVFPYLESALLDTTLHASPVISLIAQDVWCFVVRYGSADLCWQYVTLLAGVIMCLAERYEAGASGGCPPCGVLEQMSRLGCLLSRFIVFLTARQQREFLSTFPLFDSLGRGATEKSLLWRFLVVGSSQLQASIRPLVERQVFERVNFLLTQPKSPAWLIDALVCLRLTEDLPPASLVPFSTSLAHLCAAAATYDVDPTPPLTAPPSLLRQIDVSARIQTITVVVSKWFPRLLYLATADGHDDLTTESRELIQLLLNQLKLSCRDGLALPAIDAISRWVLACGPKGSDQSNSLSYPLSSFSLASLRGPLSPLPSSHRWLSAVWSPLCQTELTSNCGLTRLVVENLKTKLQEFCPGIGDQKRPRTPSTDATGLTDSVDACLVKLAETIACLERASDGFTDSHVARGSELGRRLASLFRKISD</sequence>
<evidence type="ECO:0000313" key="1">
    <source>
        <dbReference type="WBParaSite" id="MCU_004913-RF"/>
    </source>
</evidence>
<dbReference type="AlphaFoldDB" id="A0A5K3F204"/>
<dbReference type="Pfam" id="PF14868">
    <property type="entry name" value="DUF4487"/>
    <property type="match status" value="1"/>
</dbReference>
<dbReference type="PANTHER" id="PTHR16071:SF2">
    <property type="entry name" value="FIGNL1-INTERACTING REGULATOR OF RECOMBINATION AND MITOSIS"/>
    <property type="match status" value="1"/>
</dbReference>
<accession>A0A5K3F204</accession>